<evidence type="ECO:0000259" key="2">
    <source>
        <dbReference type="Pfam" id="PF13966"/>
    </source>
</evidence>
<reference evidence="3" key="1">
    <citation type="submission" date="2020-09" db="EMBL/GenBank/DDBJ databases">
        <title>Genome-Enabled Discovery of Anthraquinone Biosynthesis in Senna tora.</title>
        <authorList>
            <person name="Kang S.-H."/>
            <person name="Pandey R.P."/>
            <person name="Lee C.-M."/>
            <person name="Sim J.-S."/>
            <person name="Jeong J.-T."/>
            <person name="Choi B.-S."/>
            <person name="Jung M."/>
            <person name="Ginzburg D."/>
            <person name="Zhao K."/>
            <person name="Won S.Y."/>
            <person name="Oh T.-J."/>
            <person name="Yu Y."/>
            <person name="Kim N.-H."/>
            <person name="Lee O.R."/>
            <person name="Lee T.-H."/>
            <person name="Bashyal P."/>
            <person name="Kim T.-S."/>
            <person name="Lee W.-H."/>
            <person name="Kawkins C."/>
            <person name="Kim C.-K."/>
            <person name="Kim J.S."/>
            <person name="Ahn B.O."/>
            <person name="Rhee S.Y."/>
            <person name="Sohng J.K."/>
        </authorList>
    </citation>
    <scope>NUCLEOTIDE SEQUENCE</scope>
    <source>
        <tissue evidence="3">Leaf</tissue>
    </source>
</reference>
<dbReference type="SUPFAM" id="SSF53098">
    <property type="entry name" value="Ribonuclease H-like"/>
    <property type="match status" value="1"/>
</dbReference>
<dbReference type="PANTHER" id="PTHR47723:SF21">
    <property type="entry name" value="POLYNUCLEOTIDYL TRANSFERASE, RIBONUCLEASE H-LIKE SUPERFAMILY PROTEIN"/>
    <property type="match status" value="1"/>
</dbReference>
<dbReference type="GO" id="GO:0004523">
    <property type="term" value="F:RNA-DNA hybrid ribonuclease activity"/>
    <property type="evidence" value="ECO:0007669"/>
    <property type="project" value="InterPro"/>
</dbReference>
<dbReference type="Gene3D" id="3.30.420.10">
    <property type="entry name" value="Ribonuclease H-like superfamily/Ribonuclease H"/>
    <property type="match status" value="1"/>
</dbReference>
<dbReference type="Proteomes" id="UP000634136">
    <property type="component" value="Unassembled WGS sequence"/>
</dbReference>
<organism evidence="3 4">
    <name type="scientific">Senna tora</name>
    <dbReference type="NCBI Taxonomy" id="362788"/>
    <lineage>
        <taxon>Eukaryota</taxon>
        <taxon>Viridiplantae</taxon>
        <taxon>Streptophyta</taxon>
        <taxon>Embryophyta</taxon>
        <taxon>Tracheophyta</taxon>
        <taxon>Spermatophyta</taxon>
        <taxon>Magnoliopsida</taxon>
        <taxon>eudicotyledons</taxon>
        <taxon>Gunneridae</taxon>
        <taxon>Pentapetalae</taxon>
        <taxon>rosids</taxon>
        <taxon>fabids</taxon>
        <taxon>Fabales</taxon>
        <taxon>Fabaceae</taxon>
        <taxon>Caesalpinioideae</taxon>
        <taxon>Cassia clade</taxon>
        <taxon>Senna</taxon>
    </lineage>
</organism>
<dbReference type="InterPro" id="IPR053151">
    <property type="entry name" value="RNase_H-like"/>
</dbReference>
<dbReference type="PANTHER" id="PTHR47723">
    <property type="entry name" value="OS05G0353850 PROTEIN"/>
    <property type="match status" value="1"/>
</dbReference>
<dbReference type="EMBL" id="JAAIUW010000008">
    <property type="protein sequence ID" value="KAF7821986.1"/>
    <property type="molecule type" value="Genomic_DNA"/>
</dbReference>
<evidence type="ECO:0000313" key="4">
    <source>
        <dbReference type="Proteomes" id="UP000634136"/>
    </source>
</evidence>
<keyword evidence="3" id="KW-0548">Nucleotidyltransferase</keyword>
<dbReference type="Pfam" id="PF13456">
    <property type="entry name" value="RVT_3"/>
    <property type="match status" value="1"/>
</dbReference>
<gene>
    <name evidence="3" type="ORF">G2W53_027441</name>
</gene>
<accession>A0A834TIZ3</accession>
<proteinExistence type="predicted"/>
<feature type="domain" description="Reverse transcriptase zinc-binding" evidence="2">
    <location>
        <begin position="302"/>
        <end position="393"/>
    </location>
</feature>
<dbReference type="AlphaFoldDB" id="A0A834TIZ3"/>
<dbReference type="OrthoDB" id="1428651at2759"/>
<evidence type="ECO:0000259" key="1">
    <source>
        <dbReference type="Pfam" id="PF13456"/>
    </source>
</evidence>
<comment type="caution">
    <text evidence="3">The sequence shown here is derived from an EMBL/GenBank/DDBJ whole genome shotgun (WGS) entry which is preliminary data.</text>
</comment>
<dbReference type="GO" id="GO:0003964">
    <property type="term" value="F:RNA-directed DNA polymerase activity"/>
    <property type="evidence" value="ECO:0007669"/>
    <property type="project" value="UniProtKB-KW"/>
</dbReference>
<dbReference type="InterPro" id="IPR002156">
    <property type="entry name" value="RNaseH_domain"/>
</dbReference>
<evidence type="ECO:0000313" key="3">
    <source>
        <dbReference type="EMBL" id="KAF7821986.1"/>
    </source>
</evidence>
<dbReference type="InterPro" id="IPR036397">
    <property type="entry name" value="RNaseH_sf"/>
</dbReference>
<dbReference type="InterPro" id="IPR012337">
    <property type="entry name" value="RNaseH-like_sf"/>
</dbReference>
<dbReference type="Pfam" id="PF13966">
    <property type="entry name" value="zf-RVT"/>
    <property type="match status" value="1"/>
</dbReference>
<keyword evidence="3" id="KW-0695">RNA-directed DNA polymerase</keyword>
<protein>
    <submittedName>
        <fullName evidence="3">Putative ribonuclease H-like domain, reverse transcriptase zinc-binding domain-containing protein</fullName>
    </submittedName>
</protein>
<dbReference type="GO" id="GO:0003676">
    <property type="term" value="F:nucleic acid binding"/>
    <property type="evidence" value="ECO:0007669"/>
    <property type="project" value="InterPro"/>
</dbReference>
<dbReference type="InterPro" id="IPR026960">
    <property type="entry name" value="RVT-Znf"/>
</dbReference>
<dbReference type="CDD" id="cd06222">
    <property type="entry name" value="RNase_H_like"/>
    <property type="match status" value="1"/>
</dbReference>
<keyword evidence="3" id="KW-0808">Transferase</keyword>
<sequence>MVRKIETEALLERMAKMTMQEDMLKRNDKKEVQVGGPDGVTILKIMKSNSEGTKHEAERGQLLSNDEIVETMSMIEGKMEEERSGEKIRTKGRYKKVPREKENYAPIEIQKKRANNTGKIFRFEKMWTYHDDCDGIINENWSTPGSNSLTEKVSTTRIKLSDWNKNTFGIVHKRIRKLQKDIDEIYEKANGQPNLIRLRELENELKEVLMQEETMIDNGNDTKIFEDPWLPSVESFRITYRPCDININAYVSDLFDDSGRWKMEVIRRAISEIEVEAIRSIPNGARRRGDRWMWTLTTNGAFSVKSAYHALHAKNHPTPSMTQLDRVWRKIWKLDVLPSRRVFLWRAVREILPTCNVLANRGMNVDTKCVLCNCDDESCIHALIGCDSLGDFWQKTELPFVTEWQEGLNFMEWFDLALTQWSDRETELFATAAQRLWFRRNKARLDGNAESLDHVWEGVLNTWSMVNNMEGERLTQRTIMDPSSNSVRWHPPDWRTIKINVDASCRSNGEQQIGCVMRNDDGRCLMAMSKKVKTGATIEYVEALAVLEGMKQAQLMCCNRIIIESDAQRVVNLLNKGNIDISYLGLVIEEILELKSHFSSISFNWVKREANMVAHTLAHSVVNFPYNSPNFIVWLEDFPPIICNALLCDIS</sequence>
<dbReference type="InterPro" id="IPR044730">
    <property type="entry name" value="RNase_H-like_dom_plant"/>
</dbReference>
<name>A0A834TIZ3_9FABA</name>
<keyword evidence="4" id="KW-1185">Reference proteome</keyword>
<feature type="domain" description="RNase H type-1" evidence="1">
    <location>
        <begin position="500"/>
        <end position="620"/>
    </location>
</feature>